<dbReference type="EMBL" id="KZ678404">
    <property type="protein sequence ID" value="PSR93859.1"/>
    <property type="molecule type" value="Genomic_DNA"/>
</dbReference>
<dbReference type="Proteomes" id="UP000241462">
    <property type="component" value="Unassembled WGS sequence"/>
</dbReference>
<reference evidence="1 2" key="1">
    <citation type="journal article" date="2018" name="Mycol. Prog.">
        <title>Coniella lustricola, a new species from submerged detritus.</title>
        <authorList>
            <person name="Raudabaugh D.B."/>
            <person name="Iturriaga T."/>
            <person name="Carver A."/>
            <person name="Mondo S."/>
            <person name="Pangilinan J."/>
            <person name="Lipzen A."/>
            <person name="He G."/>
            <person name="Amirebrahimi M."/>
            <person name="Grigoriev I.V."/>
            <person name="Miller A.N."/>
        </authorList>
    </citation>
    <scope>NUCLEOTIDE SEQUENCE [LARGE SCALE GENOMIC DNA]</scope>
    <source>
        <strain evidence="1 2">B22-T-1</strain>
    </source>
</reference>
<evidence type="ECO:0000313" key="2">
    <source>
        <dbReference type="Proteomes" id="UP000241462"/>
    </source>
</evidence>
<proteinExistence type="predicted"/>
<evidence type="ECO:0000313" key="1">
    <source>
        <dbReference type="EMBL" id="PSR93859.1"/>
    </source>
</evidence>
<gene>
    <name evidence="1" type="ORF">BD289DRAFT_428514</name>
</gene>
<accession>A0A2T3ADZ7</accession>
<protein>
    <submittedName>
        <fullName evidence="1">Uncharacterized protein</fullName>
    </submittedName>
</protein>
<dbReference type="InParanoid" id="A0A2T3ADZ7"/>
<name>A0A2T3ADZ7_9PEZI</name>
<keyword evidence="2" id="KW-1185">Reference proteome</keyword>
<dbReference type="AlphaFoldDB" id="A0A2T3ADZ7"/>
<sequence>MILGKTLSRPSQVTRPREAMIGLTMPVRSISTTTAPIRPAMRCRFSTPTVLPTAWARHWHTEAPFSHFPPSKPADICISSAAVLHQLPTRLGQPFASVSMDAPPNMSSL</sequence>
<organism evidence="1 2">
    <name type="scientific">Coniella lustricola</name>
    <dbReference type="NCBI Taxonomy" id="2025994"/>
    <lineage>
        <taxon>Eukaryota</taxon>
        <taxon>Fungi</taxon>
        <taxon>Dikarya</taxon>
        <taxon>Ascomycota</taxon>
        <taxon>Pezizomycotina</taxon>
        <taxon>Sordariomycetes</taxon>
        <taxon>Sordariomycetidae</taxon>
        <taxon>Diaporthales</taxon>
        <taxon>Schizoparmaceae</taxon>
        <taxon>Coniella</taxon>
    </lineage>
</organism>